<sequence>MTAKNTVLFAALAAALFAAATPAFAQDVPPDAVETDAAVPKDRLVDAYAGTLFAGDEVAAGDAITALRTGGDFTVVTTTTQQAKNPDGTLATNPDGSPKMETVTVESVVANANGPMGWGEVDHSLGLAQALVDGGKAASFDEALLGAATTTTVTNPDGTTTTTTSYSGGVLQMRADGMGWGQIAKELGFKSLGEVKSGRALADSAEDGTVAVADDAASAKGRDAAKVAHEDHGKGAKPERVAKADRVTGKPDKVERLARVERPAKIDRPDRPERPSKPERVGRP</sequence>
<proteinExistence type="predicted"/>
<dbReference type="Proteomes" id="UP001267878">
    <property type="component" value="Unassembled WGS sequence"/>
</dbReference>
<feature type="compositionally biased region" description="Basic and acidic residues" evidence="1">
    <location>
        <begin position="220"/>
        <end position="284"/>
    </location>
</feature>
<dbReference type="EMBL" id="JAVDVW010000002">
    <property type="protein sequence ID" value="MDR7100560.1"/>
    <property type="molecule type" value="Genomic_DNA"/>
</dbReference>
<name>A0ABU1VT71_9GAMM</name>
<gene>
    <name evidence="3" type="ORF">J2X04_002941</name>
</gene>
<feature type="chain" id="PRO_5045724647" evidence="2">
    <location>
        <begin position="26"/>
        <end position="284"/>
    </location>
</feature>
<organism evidence="3 4">
    <name type="scientific">Agrilutibacter niabensis</name>
    <dbReference type="NCBI Taxonomy" id="380628"/>
    <lineage>
        <taxon>Bacteria</taxon>
        <taxon>Pseudomonadati</taxon>
        <taxon>Pseudomonadota</taxon>
        <taxon>Gammaproteobacteria</taxon>
        <taxon>Lysobacterales</taxon>
        <taxon>Lysobacteraceae</taxon>
        <taxon>Agrilutibacter</taxon>
    </lineage>
</organism>
<feature type="region of interest" description="Disordered" evidence="1">
    <location>
        <begin position="218"/>
        <end position="284"/>
    </location>
</feature>
<accession>A0ABU1VT71</accession>
<protein>
    <submittedName>
        <fullName evidence="3">Uncharacterized protein</fullName>
    </submittedName>
</protein>
<keyword evidence="2" id="KW-0732">Signal</keyword>
<keyword evidence="4" id="KW-1185">Reference proteome</keyword>
<feature type="signal peptide" evidence="2">
    <location>
        <begin position="1"/>
        <end position="25"/>
    </location>
</feature>
<comment type="caution">
    <text evidence="3">The sequence shown here is derived from an EMBL/GenBank/DDBJ whole genome shotgun (WGS) entry which is preliminary data.</text>
</comment>
<evidence type="ECO:0000256" key="1">
    <source>
        <dbReference type="SAM" id="MobiDB-lite"/>
    </source>
</evidence>
<dbReference type="RefSeq" id="WP_310055476.1">
    <property type="nucleotide sequence ID" value="NZ_JAVDVW010000002.1"/>
</dbReference>
<evidence type="ECO:0000256" key="2">
    <source>
        <dbReference type="SAM" id="SignalP"/>
    </source>
</evidence>
<evidence type="ECO:0000313" key="3">
    <source>
        <dbReference type="EMBL" id="MDR7100560.1"/>
    </source>
</evidence>
<evidence type="ECO:0000313" key="4">
    <source>
        <dbReference type="Proteomes" id="UP001267878"/>
    </source>
</evidence>
<reference evidence="3 4" key="1">
    <citation type="submission" date="2023-07" db="EMBL/GenBank/DDBJ databases">
        <title>Sorghum-associated microbial communities from plants grown in Nebraska, USA.</title>
        <authorList>
            <person name="Schachtman D."/>
        </authorList>
    </citation>
    <scope>NUCLEOTIDE SEQUENCE [LARGE SCALE GENOMIC DNA]</scope>
    <source>
        <strain evidence="3 4">BE187</strain>
    </source>
</reference>